<dbReference type="NCBIfam" id="TIGR00797">
    <property type="entry name" value="matE"/>
    <property type="match status" value="1"/>
</dbReference>
<protein>
    <recommendedName>
        <fullName evidence="10">Multidrug-efflux transporter</fullName>
    </recommendedName>
</protein>
<keyword evidence="5" id="KW-1003">Cell membrane</keyword>
<dbReference type="PANTHER" id="PTHR43298">
    <property type="entry name" value="MULTIDRUG RESISTANCE PROTEIN NORM-RELATED"/>
    <property type="match status" value="1"/>
</dbReference>
<feature type="transmembrane region" description="Helical" evidence="11">
    <location>
        <begin position="316"/>
        <end position="335"/>
    </location>
</feature>
<evidence type="ECO:0000256" key="6">
    <source>
        <dbReference type="ARBA" id="ARBA00022692"/>
    </source>
</evidence>
<feature type="transmembrane region" description="Helical" evidence="11">
    <location>
        <begin position="269"/>
        <end position="289"/>
    </location>
</feature>
<feature type="transmembrane region" description="Helical" evidence="11">
    <location>
        <begin position="236"/>
        <end position="257"/>
    </location>
</feature>
<dbReference type="GO" id="GO:0042910">
    <property type="term" value="F:xenobiotic transmembrane transporter activity"/>
    <property type="evidence" value="ECO:0007669"/>
    <property type="project" value="InterPro"/>
</dbReference>
<dbReference type="PIRSF" id="PIRSF006603">
    <property type="entry name" value="DinF"/>
    <property type="match status" value="1"/>
</dbReference>
<dbReference type="InterPro" id="IPR048279">
    <property type="entry name" value="MdtK-like"/>
</dbReference>
<keyword evidence="13" id="KW-1185">Reference proteome</keyword>
<dbReference type="OrthoDB" id="5242355at2"/>
<evidence type="ECO:0000256" key="1">
    <source>
        <dbReference type="ARBA" id="ARBA00004651"/>
    </source>
</evidence>
<comment type="similarity">
    <text evidence="2">Belongs to the multi antimicrobial extrusion (MATE) (TC 2.A.66.1) family.</text>
</comment>
<evidence type="ECO:0000256" key="10">
    <source>
        <dbReference type="ARBA" id="ARBA00031636"/>
    </source>
</evidence>
<dbReference type="InterPro" id="IPR044644">
    <property type="entry name" value="DinF-like"/>
</dbReference>
<evidence type="ECO:0000313" key="13">
    <source>
        <dbReference type="Proteomes" id="UP000219048"/>
    </source>
</evidence>
<feature type="transmembrane region" description="Helical" evidence="11">
    <location>
        <begin position="384"/>
        <end position="403"/>
    </location>
</feature>
<comment type="subcellular location">
    <subcellularLocation>
        <location evidence="1">Cell membrane</location>
        <topology evidence="1">Multi-pass membrane protein</topology>
    </subcellularLocation>
</comment>
<dbReference type="EMBL" id="OBEH01000001">
    <property type="protein sequence ID" value="SNY94868.1"/>
    <property type="molecule type" value="Genomic_DNA"/>
</dbReference>
<evidence type="ECO:0000256" key="8">
    <source>
        <dbReference type="ARBA" id="ARBA00023065"/>
    </source>
</evidence>
<sequence length="444" mass="49148">MRTEVNFKTINRLAIPATISGIAEPVLSITDTAIVGNIPVDGLESLAAAGIVGSFLSMLIWVLGQTRSSISAIISQYLGAGKLEEVKNLPAQAIFFNILLSIVLLLSTIFIVEEIFSLLEASGKILEYCISYYSIRVWGFPLTLFTFAIFGIFRGLQNTFYPMIIALIGAVLNIILDFIFVYGIEGLVPAMYLEGAAWASLISQGVMAILVFILLLKKTDISLKLVFPLNKELKRLVFMSLNLFVRALALNAALIIAVREATALGDRFIGAHTIAINLWLFAAFFIDGYGAAGNSMGGKLLGASDYKGLWKLSKKIITYGMIISVILMALGFVFYKPIGHIFSNEAVVLSTFYGIFFIVILGLPMNTLAFVFDGLFKGLGEMKYLRNVLLSATFLGFIPTLYIGKYLDWEFYAIWIAFVVWMLIRGLALVWKFRRKFKPLVQNS</sequence>
<evidence type="ECO:0000256" key="7">
    <source>
        <dbReference type="ARBA" id="ARBA00022989"/>
    </source>
</evidence>
<evidence type="ECO:0000256" key="11">
    <source>
        <dbReference type="SAM" id="Phobius"/>
    </source>
</evidence>
<evidence type="ECO:0000313" key="12">
    <source>
        <dbReference type="EMBL" id="SNY94868.1"/>
    </source>
</evidence>
<dbReference type="AlphaFoldDB" id="A0A285MCQ9"/>
<proteinExistence type="inferred from homology"/>
<dbReference type="InterPro" id="IPR050222">
    <property type="entry name" value="MATE_MdtK"/>
</dbReference>
<dbReference type="InterPro" id="IPR002528">
    <property type="entry name" value="MATE_fam"/>
</dbReference>
<keyword evidence="4" id="KW-0050">Antiport</keyword>
<dbReference type="GO" id="GO:0006811">
    <property type="term" value="P:monoatomic ion transport"/>
    <property type="evidence" value="ECO:0007669"/>
    <property type="project" value="UniProtKB-KW"/>
</dbReference>
<keyword evidence="7 11" id="KW-1133">Transmembrane helix</keyword>
<keyword evidence="6 11" id="KW-0812">Transmembrane</keyword>
<feature type="transmembrane region" description="Helical" evidence="11">
    <location>
        <begin position="196"/>
        <end position="216"/>
    </location>
</feature>
<dbReference type="Proteomes" id="UP000219048">
    <property type="component" value="Unassembled WGS sequence"/>
</dbReference>
<dbReference type="PANTHER" id="PTHR43298:SF2">
    <property type="entry name" value="FMN_FAD EXPORTER YEEO-RELATED"/>
    <property type="match status" value="1"/>
</dbReference>
<dbReference type="RefSeq" id="WP_097044215.1">
    <property type="nucleotide sequence ID" value="NZ_OBEH01000001.1"/>
</dbReference>
<feature type="transmembrane region" description="Helical" evidence="11">
    <location>
        <begin position="160"/>
        <end position="184"/>
    </location>
</feature>
<dbReference type="GO" id="GO:0005886">
    <property type="term" value="C:plasma membrane"/>
    <property type="evidence" value="ECO:0007669"/>
    <property type="project" value="UniProtKB-SubCell"/>
</dbReference>
<keyword evidence="3" id="KW-0813">Transport</keyword>
<organism evidence="12 13">
    <name type="scientific">Flagellimonas pacifica</name>
    <dbReference type="NCBI Taxonomy" id="1247520"/>
    <lineage>
        <taxon>Bacteria</taxon>
        <taxon>Pseudomonadati</taxon>
        <taxon>Bacteroidota</taxon>
        <taxon>Flavobacteriia</taxon>
        <taxon>Flavobacteriales</taxon>
        <taxon>Flavobacteriaceae</taxon>
        <taxon>Flagellimonas</taxon>
    </lineage>
</organism>
<evidence type="ECO:0000256" key="4">
    <source>
        <dbReference type="ARBA" id="ARBA00022449"/>
    </source>
</evidence>
<dbReference type="Pfam" id="PF01554">
    <property type="entry name" value="MatE"/>
    <property type="match status" value="2"/>
</dbReference>
<evidence type="ECO:0000256" key="2">
    <source>
        <dbReference type="ARBA" id="ARBA00010199"/>
    </source>
</evidence>
<reference evidence="13" key="1">
    <citation type="submission" date="2017-09" db="EMBL/GenBank/DDBJ databases">
        <authorList>
            <person name="Varghese N."/>
            <person name="Submissions S."/>
        </authorList>
    </citation>
    <scope>NUCLEOTIDE SEQUENCE [LARGE SCALE GENOMIC DNA]</scope>
    <source>
        <strain evidence="13">DSM 25885</strain>
    </source>
</reference>
<accession>A0A285MCQ9</accession>
<feature type="transmembrane region" description="Helical" evidence="11">
    <location>
        <begin position="46"/>
        <end position="64"/>
    </location>
</feature>
<evidence type="ECO:0000256" key="9">
    <source>
        <dbReference type="ARBA" id="ARBA00023136"/>
    </source>
</evidence>
<feature type="transmembrane region" description="Helical" evidence="11">
    <location>
        <begin position="347"/>
        <end position="372"/>
    </location>
</feature>
<feature type="transmembrane region" description="Helical" evidence="11">
    <location>
        <begin position="409"/>
        <end position="431"/>
    </location>
</feature>
<dbReference type="CDD" id="cd13136">
    <property type="entry name" value="MATE_DinF_like"/>
    <property type="match status" value="1"/>
</dbReference>
<feature type="transmembrane region" description="Helical" evidence="11">
    <location>
        <begin position="93"/>
        <end position="112"/>
    </location>
</feature>
<evidence type="ECO:0000256" key="3">
    <source>
        <dbReference type="ARBA" id="ARBA00022448"/>
    </source>
</evidence>
<dbReference type="GO" id="GO:0015297">
    <property type="term" value="F:antiporter activity"/>
    <property type="evidence" value="ECO:0007669"/>
    <property type="project" value="UniProtKB-KW"/>
</dbReference>
<keyword evidence="9 11" id="KW-0472">Membrane</keyword>
<feature type="transmembrane region" description="Helical" evidence="11">
    <location>
        <begin position="132"/>
        <end position="153"/>
    </location>
</feature>
<gene>
    <name evidence="12" type="ORF">SAMN06265377_0529</name>
</gene>
<evidence type="ECO:0000256" key="5">
    <source>
        <dbReference type="ARBA" id="ARBA00022475"/>
    </source>
</evidence>
<keyword evidence="8" id="KW-0406">Ion transport</keyword>
<name>A0A285MCQ9_9FLAO</name>